<dbReference type="GO" id="GO:0045148">
    <property type="term" value="F:tripeptide aminopeptidase activity"/>
    <property type="evidence" value="ECO:0007669"/>
    <property type="project" value="UniProtKB-UniRule"/>
</dbReference>
<evidence type="ECO:0000256" key="6">
    <source>
        <dbReference type="ARBA" id="ARBA00023049"/>
    </source>
</evidence>
<dbReference type="InterPro" id="IPR011650">
    <property type="entry name" value="Peptidase_M20_dimer"/>
</dbReference>
<keyword evidence="4" id="KW-0378">Hydrolase</keyword>
<sequence length="412" mass="45109">MKILDRFLKYVSFTTTSDEASNTCPSTAQQLEFGKYLAEELKEIGLLRVKIDEHGYVYGMLPATAGHESDDAIGFISHMDTAPDFSGVNPKPQIFENYDGSDIVLQGTGDVLKVSEFPDLVTLKGRTLITTDGTTLLGSDDKSGITAIVTAMELLAESDRNGEGIPHGDIWVGFTPDEEIGRGADLFDLQYFKAKFAYTVDGSYEGEVAYENFNAATAIFKVRGKSVHPGNAKGIMKNASLMAAEIITALPKNETPAMTEGREGFYHLIDMRGDVSSATLTYIVRDHDRQMFEKRLKYLENLAVIFNSKFGGNSEDAILSLEIEPSYSNMMQVIEQYPQVLERARRAIQKEGLEPVSNPVRGGTDGARLSLMGLPCPNLGTGGYAYHGPFEHVTVEGIETVSRIILNIATAE</sequence>
<name>A0A2M9A4D7_9BACT</name>
<dbReference type="PIRSF" id="PIRSF037215">
    <property type="entry name" value="Peptidase_M20B"/>
    <property type="match status" value="1"/>
</dbReference>
<feature type="binding site" evidence="9">
    <location>
        <position position="140"/>
    </location>
    <ligand>
        <name>Zn(2+)</name>
        <dbReference type="ChEBI" id="CHEBI:29105"/>
        <label>2</label>
    </ligand>
</feature>
<dbReference type="NCBIfam" id="NF009920">
    <property type="entry name" value="PRK13381.1"/>
    <property type="match status" value="1"/>
</dbReference>
<dbReference type="NCBIfam" id="NF003976">
    <property type="entry name" value="PRK05469.1"/>
    <property type="match status" value="1"/>
</dbReference>
<dbReference type="NCBIfam" id="TIGR01882">
    <property type="entry name" value="peptidase-T"/>
    <property type="match status" value="1"/>
</dbReference>
<dbReference type="Gene3D" id="3.30.70.360">
    <property type="match status" value="1"/>
</dbReference>
<evidence type="ECO:0000256" key="2">
    <source>
        <dbReference type="ARBA" id="ARBA00022670"/>
    </source>
</evidence>
<dbReference type="GO" id="GO:0008270">
    <property type="term" value="F:zinc ion binding"/>
    <property type="evidence" value="ECO:0007669"/>
    <property type="project" value="InterPro"/>
</dbReference>
<reference evidence="11 12" key="1">
    <citation type="submission" date="2017-11" db="EMBL/GenBank/DDBJ databases">
        <title>Animal gut microbial communities from fecal samples from Wisconsin, USA.</title>
        <authorList>
            <person name="Neumann A."/>
        </authorList>
    </citation>
    <scope>NUCLEOTIDE SEQUENCE [LARGE SCALE GENOMIC DNA]</scope>
    <source>
        <strain evidence="11 12">UWS3</strain>
    </source>
</reference>
<evidence type="ECO:0000256" key="1">
    <source>
        <dbReference type="ARBA" id="ARBA00009692"/>
    </source>
</evidence>
<dbReference type="OrthoDB" id="9804934at2"/>
<dbReference type="InterPro" id="IPR002933">
    <property type="entry name" value="Peptidase_M20"/>
</dbReference>
<evidence type="ECO:0000256" key="8">
    <source>
        <dbReference type="PIRSR" id="PIRSR037215-1"/>
    </source>
</evidence>
<organism evidence="11 12">
    <name type="scientific">Hallerella succinigenes</name>
    <dbReference type="NCBI Taxonomy" id="1896222"/>
    <lineage>
        <taxon>Bacteria</taxon>
        <taxon>Pseudomonadati</taxon>
        <taxon>Fibrobacterota</taxon>
        <taxon>Fibrobacteria</taxon>
        <taxon>Fibrobacterales</taxon>
        <taxon>Fibrobacteraceae</taxon>
        <taxon>Hallerella</taxon>
    </lineage>
</organism>
<keyword evidence="5 9" id="KW-0862">Zinc</keyword>
<evidence type="ECO:0000259" key="10">
    <source>
        <dbReference type="Pfam" id="PF07687"/>
    </source>
</evidence>
<keyword evidence="12" id="KW-1185">Reference proteome</keyword>
<dbReference type="InterPro" id="IPR036264">
    <property type="entry name" value="Bact_exopeptidase_dim_dom"/>
</dbReference>
<protein>
    <recommendedName>
        <fullName evidence="7">Peptidase T</fullName>
        <ecNumber evidence="7">3.4.11.4</ecNumber>
    </recommendedName>
</protein>
<dbReference type="GO" id="GO:0008237">
    <property type="term" value="F:metallopeptidase activity"/>
    <property type="evidence" value="ECO:0007669"/>
    <property type="project" value="UniProtKB-KW"/>
</dbReference>
<dbReference type="PANTHER" id="PTHR42994">
    <property type="entry name" value="PEPTIDASE T"/>
    <property type="match status" value="1"/>
</dbReference>
<dbReference type="Pfam" id="PF07687">
    <property type="entry name" value="M20_dimer"/>
    <property type="match status" value="1"/>
</dbReference>
<comment type="similarity">
    <text evidence="1">Belongs to the peptidase M20B family.</text>
</comment>
<proteinExistence type="inferred from homology"/>
<keyword evidence="3 9" id="KW-0479">Metal-binding</keyword>
<keyword evidence="6" id="KW-0482">Metalloprotease</keyword>
<feature type="active site" description="Proton acceptor" evidence="8">
    <location>
        <position position="178"/>
    </location>
</feature>
<dbReference type="GO" id="GO:0006518">
    <property type="term" value="P:peptide metabolic process"/>
    <property type="evidence" value="ECO:0007669"/>
    <property type="project" value="InterPro"/>
</dbReference>
<dbReference type="GO" id="GO:0006508">
    <property type="term" value="P:proteolysis"/>
    <property type="evidence" value="ECO:0007669"/>
    <property type="project" value="UniProtKB-UniRule"/>
</dbReference>
<dbReference type="PANTHER" id="PTHR42994:SF1">
    <property type="entry name" value="PEPTIDASE T"/>
    <property type="match status" value="1"/>
</dbReference>
<dbReference type="SUPFAM" id="SSF55031">
    <property type="entry name" value="Bacterial exopeptidase dimerisation domain"/>
    <property type="match status" value="1"/>
</dbReference>
<feature type="binding site" evidence="9">
    <location>
        <position position="78"/>
    </location>
    <ligand>
        <name>Zn(2+)</name>
        <dbReference type="ChEBI" id="CHEBI:29105"/>
        <label>1</label>
    </ligand>
</feature>
<gene>
    <name evidence="11" type="ORF">BGX16_0489</name>
</gene>
<accession>A0A2M9A4D7</accession>
<evidence type="ECO:0000256" key="7">
    <source>
        <dbReference type="NCBIfam" id="TIGR01882"/>
    </source>
</evidence>
<dbReference type="AlphaFoldDB" id="A0A2M9A4D7"/>
<evidence type="ECO:0000256" key="9">
    <source>
        <dbReference type="PIRSR" id="PIRSR037215-2"/>
    </source>
</evidence>
<evidence type="ECO:0000313" key="11">
    <source>
        <dbReference type="EMBL" id="PJJ40559.1"/>
    </source>
</evidence>
<comment type="cofactor">
    <cofactor evidence="9">
        <name>Zn(2+)</name>
        <dbReference type="ChEBI" id="CHEBI:29105"/>
    </cofactor>
    <text evidence="9">Binds 2 Zn(2+) ions per subunit.</text>
</comment>
<dbReference type="InterPro" id="IPR010161">
    <property type="entry name" value="Peptidase_M20B"/>
</dbReference>
<dbReference type="RefSeq" id="WP_100424630.1">
    <property type="nucleotide sequence ID" value="NZ_PGEX01000001.1"/>
</dbReference>
<feature type="binding site" evidence="9">
    <location>
        <position position="179"/>
    </location>
    <ligand>
        <name>Zn(2+)</name>
        <dbReference type="ChEBI" id="CHEBI:29105"/>
        <label>2</label>
    </ligand>
</feature>
<dbReference type="Proteomes" id="UP000231134">
    <property type="component" value="Unassembled WGS sequence"/>
</dbReference>
<feature type="binding site" evidence="9">
    <location>
        <position position="201"/>
    </location>
    <ligand>
        <name>Zn(2+)</name>
        <dbReference type="ChEBI" id="CHEBI:29105"/>
        <label>1</label>
    </ligand>
</feature>
<dbReference type="SUPFAM" id="SSF53187">
    <property type="entry name" value="Zn-dependent exopeptidases"/>
    <property type="match status" value="1"/>
</dbReference>
<keyword evidence="2" id="KW-0645">Protease</keyword>
<dbReference type="PROSITE" id="PS00758">
    <property type="entry name" value="ARGE_DAPE_CPG2_1"/>
    <property type="match status" value="1"/>
</dbReference>
<dbReference type="InterPro" id="IPR001261">
    <property type="entry name" value="ArgE/DapE_CS"/>
</dbReference>
<feature type="domain" description="Peptidase M20 dimerisation" evidence="10">
    <location>
        <begin position="210"/>
        <end position="302"/>
    </location>
</feature>
<dbReference type="EC" id="3.4.11.4" evidence="7"/>
<dbReference type="EMBL" id="PGEX01000001">
    <property type="protein sequence ID" value="PJJ40559.1"/>
    <property type="molecule type" value="Genomic_DNA"/>
</dbReference>
<dbReference type="Pfam" id="PF01546">
    <property type="entry name" value="Peptidase_M20"/>
    <property type="match status" value="1"/>
</dbReference>
<feature type="active site" evidence="8">
    <location>
        <position position="80"/>
    </location>
</feature>
<keyword evidence="11" id="KW-0031">Aminopeptidase</keyword>
<comment type="caution">
    <text evidence="11">The sequence shown here is derived from an EMBL/GenBank/DDBJ whole genome shotgun (WGS) entry which is preliminary data.</text>
</comment>
<feature type="binding site" evidence="9">
    <location>
        <position position="387"/>
    </location>
    <ligand>
        <name>Zn(2+)</name>
        <dbReference type="ChEBI" id="CHEBI:29105"/>
        <label>2</label>
    </ligand>
</feature>
<evidence type="ECO:0000313" key="12">
    <source>
        <dbReference type="Proteomes" id="UP000231134"/>
    </source>
</evidence>
<evidence type="ECO:0000256" key="5">
    <source>
        <dbReference type="ARBA" id="ARBA00022833"/>
    </source>
</evidence>
<evidence type="ECO:0000256" key="3">
    <source>
        <dbReference type="ARBA" id="ARBA00022723"/>
    </source>
</evidence>
<dbReference type="Gene3D" id="3.40.630.10">
    <property type="entry name" value="Zn peptidases"/>
    <property type="match status" value="1"/>
</dbReference>
<evidence type="ECO:0000256" key="4">
    <source>
        <dbReference type="ARBA" id="ARBA00022801"/>
    </source>
</evidence>
<dbReference type="CDD" id="cd03892">
    <property type="entry name" value="M20_peptT"/>
    <property type="match status" value="1"/>
</dbReference>
<feature type="binding site" evidence="9">
    <location>
        <position position="140"/>
    </location>
    <ligand>
        <name>Zn(2+)</name>
        <dbReference type="ChEBI" id="CHEBI:29105"/>
        <label>1</label>
    </ligand>
</feature>